<dbReference type="EMBL" id="CP104562">
    <property type="protein sequence ID" value="UXH80051.1"/>
    <property type="molecule type" value="Genomic_DNA"/>
</dbReference>
<keyword evidence="1" id="KW-0472">Membrane</keyword>
<dbReference type="InterPro" id="IPR008621">
    <property type="entry name" value="Cbb3-typ_cyt_oxidase_comp"/>
</dbReference>
<keyword evidence="1" id="KW-0812">Transmembrane</keyword>
<accession>A0ABY6B5L9</accession>
<organism evidence="2 3">
    <name type="scientific">Roseateles amylovorans</name>
    <dbReference type="NCBI Taxonomy" id="2978473"/>
    <lineage>
        <taxon>Bacteria</taxon>
        <taxon>Pseudomonadati</taxon>
        <taxon>Pseudomonadota</taxon>
        <taxon>Betaproteobacteria</taxon>
        <taxon>Burkholderiales</taxon>
        <taxon>Sphaerotilaceae</taxon>
        <taxon>Roseateles</taxon>
    </lineage>
</organism>
<dbReference type="Proteomes" id="UP001064933">
    <property type="component" value="Chromosome"/>
</dbReference>
<dbReference type="RefSeq" id="WP_261759869.1">
    <property type="nucleotide sequence ID" value="NZ_CP104562.2"/>
</dbReference>
<sequence length="60" mass="6721">MNMDLLDLNTIRAAVTLVSMVVFLAIVGWAYARRNRQHFEELGSLALMGEEPDARGGRDE</sequence>
<keyword evidence="3" id="KW-1185">Reference proteome</keyword>
<reference evidence="2" key="1">
    <citation type="submission" date="2022-10" db="EMBL/GenBank/DDBJ databases">
        <title>Characterization and whole genome sequencing of a new Roseateles species, isolated from fresh water.</title>
        <authorList>
            <person name="Guliayeva D.Y."/>
            <person name="Akhremchuk A.E."/>
            <person name="Sikolenko M.A."/>
            <person name="Valentovich L.N."/>
            <person name="Sidarenka A.V."/>
        </authorList>
    </citation>
    <scope>NUCLEOTIDE SEQUENCE</scope>
    <source>
        <strain evidence="2">BIM B-1768</strain>
    </source>
</reference>
<evidence type="ECO:0000313" key="2">
    <source>
        <dbReference type="EMBL" id="UXH80051.1"/>
    </source>
</evidence>
<proteinExistence type="predicted"/>
<evidence type="ECO:0000313" key="3">
    <source>
        <dbReference type="Proteomes" id="UP001064933"/>
    </source>
</evidence>
<evidence type="ECO:0000256" key="1">
    <source>
        <dbReference type="SAM" id="Phobius"/>
    </source>
</evidence>
<keyword evidence="1" id="KW-1133">Transmembrane helix</keyword>
<name>A0ABY6B5L9_9BURK</name>
<gene>
    <name evidence="2" type="ORF">N4261_09290</name>
</gene>
<protein>
    <submittedName>
        <fullName evidence="2">Cbb3-type cytochrome c oxidase subunit 3</fullName>
    </submittedName>
</protein>
<feature type="transmembrane region" description="Helical" evidence="1">
    <location>
        <begin position="12"/>
        <end position="32"/>
    </location>
</feature>
<dbReference type="Pfam" id="PF05545">
    <property type="entry name" value="FixQ"/>
    <property type="match status" value="1"/>
</dbReference>